<proteinExistence type="predicted"/>
<keyword evidence="1" id="KW-0808">Transferase</keyword>
<dbReference type="InterPro" id="IPR017441">
    <property type="entry name" value="Protein_kinase_ATP_BS"/>
</dbReference>
<dbReference type="InterPro" id="IPR036047">
    <property type="entry name" value="F-box-like_dom_sf"/>
</dbReference>
<feature type="domain" description="Protein kinase" evidence="6">
    <location>
        <begin position="313"/>
        <end position="600"/>
    </location>
</feature>
<evidence type="ECO:0000256" key="1">
    <source>
        <dbReference type="ARBA" id="ARBA00022679"/>
    </source>
</evidence>
<reference evidence="7 8" key="1">
    <citation type="journal article" date="2019" name="Sci. Rep.">
        <title>A high-quality genome of Eragrostis curvula grass provides insights into Poaceae evolution and supports new strategies to enhance forage quality.</title>
        <authorList>
            <person name="Carballo J."/>
            <person name="Santos B.A.C.M."/>
            <person name="Zappacosta D."/>
            <person name="Garbus I."/>
            <person name="Selva J.P."/>
            <person name="Gallo C.A."/>
            <person name="Diaz A."/>
            <person name="Albertini E."/>
            <person name="Caccamo M."/>
            <person name="Echenique V."/>
        </authorList>
    </citation>
    <scope>NUCLEOTIDE SEQUENCE [LARGE SCALE GENOMIC DNA]</scope>
    <source>
        <strain evidence="8">cv. Victoria</strain>
        <tissue evidence="7">Leaf</tissue>
    </source>
</reference>
<dbReference type="OrthoDB" id="1747506at2759"/>
<dbReference type="PANTHER" id="PTHR45707:SF59">
    <property type="entry name" value="PROTEIN KINASE DOMAIN-CONTAINING PROTEIN"/>
    <property type="match status" value="1"/>
</dbReference>
<dbReference type="FunFam" id="3.30.200.20:FF:000465">
    <property type="entry name" value="Cysteine-rich receptor-like protein kinase 6"/>
    <property type="match status" value="1"/>
</dbReference>
<evidence type="ECO:0000256" key="3">
    <source>
        <dbReference type="ARBA" id="ARBA00022777"/>
    </source>
</evidence>
<evidence type="ECO:0000313" key="7">
    <source>
        <dbReference type="EMBL" id="TVU13888.1"/>
    </source>
</evidence>
<keyword evidence="4 5" id="KW-0067">ATP-binding</keyword>
<dbReference type="GO" id="GO:0004672">
    <property type="term" value="F:protein kinase activity"/>
    <property type="evidence" value="ECO:0007669"/>
    <property type="project" value="InterPro"/>
</dbReference>
<dbReference type="Gene3D" id="1.10.510.10">
    <property type="entry name" value="Transferase(Phosphotransferase) domain 1"/>
    <property type="match status" value="1"/>
</dbReference>
<dbReference type="EMBL" id="RWGY01000031">
    <property type="protein sequence ID" value="TVU13888.1"/>
    <property type="molecule type" value="Genomic_DNA"/>
</dbReference>
<dbReference type="SUPFAM" id="SSF56112">
    <property type="entry name" value="Protein kinase-like (PK-like)"/>
    <property type="match status" value="1"/>
</dbReference>
<dbReference type="InterPro" id="IPR008271">
    <property type="entry name" value="Ser/Thr_kinase_AS"/>
</dbReference>
<dbReference type="Gramene" id="TVU13888">
    <property type="protein sequence ID" value="TVU13888"/>
    <property type="gene ID" value="EJB05_37321"/>
</dbReference>
<dbReference type="PROSITE" id="PS00108">
    <property type="entry name" value="PROTEIN_KINASE_ST"/>
    <property type="match status" value="1"/>
</dbReference>
<evidence type="ECO:0000259" key="6">
    <source>
        <dbReference type="PROSITE" id="PS50011"/>
    </source>
</evidence>
<dbReference type="InterPro" id="IPR011009">
    <property type="entry name" value="Kinase-like_dom_sf"/>
</dbReference>
<name>A0A5J9TSV0_9POAL</name>
<keyword evidence="8" id="KW-1185">Reference proteome</keyword>
<evidence type="ECO:0000256" key="4">
    <source>
        <dbReference type="ARBA" id="ARBA00022840"/>
    </source>
</evidence>
<accession>A0A5J9TSV0</accession>
<dbReference type="GO" id="GO:0005524">
    <property type="term" value="F:ATP binding"/>
    <property type="evidence" value="ECO:0007669"/>
    <property type="project" value="UniProtKB-UniRule"/>
</dbReference>
<dbReference type="Proteomes" id="UP000324897">
    <property type="component" value="Unassembled WGS sequence"/>
</dbReference>
<dbReference type="PROSITE" id="PS00107">
    <property type="entry name" value="PROTEIN_KINASE_ATP"/>
    <property type="match status" value="1"/>
</dbReference>
<dbReference type="PANTHER" id="PTHR45707">
    <property type="entry name" value="C2 CALCIUM/LIPID-BINDING PLANT PHOSPHORIBOSYLTRANSFERASE FAMILY PROTEIN"/>
    <property type="match status" value="1"/>
</dbReference>
<gene>
    <name evidence="7" type="ORF">EJB05_37321</name>
</gene>
<dbReference type="FunFam" id="1.10.510.10:FF:000870">
    <property type="entry name" value="OSJNBa0016N04.16-like protein"/>
    <property type="match status" value="1"/>
</dbReference>
<feature type="binding site" evidence="5">
    <location>
        <position position="342"/>
    </location>
    <ligand>
        <name>ATP</name>
        <dbReference type="ChEBI" id="CHEBI:30616"/>
    </ligand>
</feature>
<dbReference type="Pfam" id="PF00069">
    <property type="entry name" value="Pkinase"/>
    <property type="match status" value="1"/>
</dbReference>
<dbReference type="SUPFAM" id="SSF81383">
    <property type="entry name" value="F-box domain"/>
    <property type="match status" value="1"/>
</dbReference>
<protein>
    <recommendedName>
        <fullName evidence="6">Protein kinase domain-containing protein</fullName>
    </recommendedName>
</protein>
<dbReference type="InterPro" id="IPR000719">
    <property type="entry name" value="Prot_kinase_dom"/>
</dbReference>
<keyword evidence="2 5" id="KW-0547">Nucleotide-binding</keyword>
<dbReference type="PROSITE" id="PS50011">
    <property type="entry name" value="PROTEIN_KINASE_DOM"/>
    <property type="match status" value="1"/>
</dbReference>
<dbReference type="SMART" id="SM00220">
    <property type="entry name" value="S_TKc"/>
    <property type="match status" value="1"/>
</dbReference>
<comment type="caution">
    <text evidence="7">The sequence shown here is derived from an EMBL/GenBank/DDBJ whole genome shotgun (WGS) entry which is preliminary data.</text>
</comment>
<organism evidence="7 8">
    <name type="scientific">Eragrostis curvula</name>
    <name type="common">weeping love grass</name>
    <dbReference type="NCBI Taxonomy" id="38414"/>
    <lineage>
        <taxon>Eukaryota</taxon>
        <taxon>Viridiplantae</taxon>
        <taxon>Streptophyta</taxon>
        <taxon>Embryophyta</taxon>
        <taxon>Tracheophyta</taxon>
        <taxon>Spermatophyta</taxon>
        <taxon>Magnoliopsida</taxon>
        <taxon>Liliopsida</taxon>
        <taxon>Poales</taxon>
        <taxon>Poaceae</taxon>
        <taxon>PACMAD clade</taxon>
        <taxon>Chloridoideae</taxon>
        <taxon>Eragrostideae</taxon>
        <taxon>Eragrostidinae</taxon>
        <taxon>Eragrostis</taxon>
    </lineage>
</organism>
<keyword evidence="3" id="KW-0418">Kinase</keyword>
<evidence type="ECO:0000313" key="8">
    <source>
        <dbReference type="Proteomes" id="UP000324897"/>
    </source>
</evidence>
<dbReference type="Gene3D" id="3.30.200.20">
    <property type="entry name" value="Phosphorylase Kinase, domain 1"/>
    <property type="match status" value="1"/>
</dbReference>
<feature type="non-terminal residue" evidence="7">
    <location>
        <position position="1"/>
    </location>
</feature>
<evidence type="ECO:0000256" key="5">
    <source>
        <dbReference type="PROSITE-ProRule" id="PRU10141"/>
    </source>
</evidence>
<dbReference type="AlphaFoldDB" id="A0A5J9TSV0"/>
<sequence>MTPPPATLMPEIVEEILLRVPPDDPAALARAALADKPWRRLISDAGFRRSSPASSPPPRSARRVLLCTTPWREDPSRNALVVWDPAADRERKLPSLPRCPASAEHFGGGHFRLAPAALAGNALYFLLHESAEMLKYDLATRAISMTNLLPNTFSKRRRIVLTTAEDGGLGFATVEGHFWLYLWSRETDPEAVVGWAPSKIVNFRTMLPTHALRTSPEVVAVADGNAAILLGTDDGLFAIDLKSGSANKVGEVSGGYYDAFPYACFCLPALSPAPAEMAGGASSRVSSGESNASLLRTLQNIPASFLKEITDNFSPERKLGKGAFGTVYKGILRDESTIAVKKLEQNSQMPAERQFTNEVGNLMAIQHENIVKLVGYCHESHKEVVEHNGKYIIVDVTETFLCYEYLPRGSLDTYLFESHRIDWDTRFNIIKGICKGLHFLHTGMDTPVVHMDIKPDNILLDDNMAPKISDFGLSRLFGKEQTRINTQNVVGALGYLAPEYLYRGEISTQSDIYSLGILILQIGTGDKITPNNEDKCGTKFIEQVRQKWTLHQITSTFASFDARRLQEVKMCIQIGFECVEDDRKKRPSIVDIVDRLSGKR</sequence>
<evidence type="ECO:0000256" key="2">
    <source>
        <dbReference type="ARBA" id="ARBA00022741"/>
    </source>
</evidence>